<dbReference type="Proteomes" id="UP000032544">
    <property type="component" value="Unassembled WGS sequence"/>
</dbReference>
<dbReference type="EMBL" id="JRHC01000001">
    <property type="protein sequence ID" value="KJF44051.1"/>
    <property type="molecule type" value="Genomic_DNA"/>
</dbReference>
<organism evidence="1 2">
    <name type="scientific">Draconibacterium sediminis</name>
    <dbReference type="NCBI Taxonomy" id="1544798"/>
    <lineage>
        <taxon>Bacteria</taxon>
        <taxon>Pseudomonadati</taxon>
        <taxon>Bacteroidota</taxon>
        <taxon>Bacteroidia</taxon>
        <taxon>Marinilabiliales</taxon>
        <taxon>Prolixibacteraceae</taxon>
        <taxon>Draconibacterium</taxon>
    </lineage>
</organism>
<evidence type="ECO:0000313" key="2">
    <source>
        <dbReference type="Proteomes" id="UP000032544"/>
    </source>
</evidence>
<proteinExistence type="predicted"/>
<gene>
    <name evidence="1" type="ORF">LH29_00485</name>
</gene>
<dbReference type="AlphaFoldDB" id="A0A0D8JBZ8"/>
<keyword evidence="2" id="KW-1185">Reference proteome</keyword>
<reference evidence="1 2" key="1">
    <citation type="submission" date="2014-09" db="EMBL/GenBank/DDBJ databases">
        <title>Draft Genome Sequence of Draconibacterium sp. JN14CK-3.</title>
        <authorList>
            <person name="Dong C."/>
            <person name="Lai Q."/>
            <person name="Shao Z."/>
        </authorList>
    </citation>
    <scope>NUCLEOTIDE SEQUENCE [LARGE SCALE GENOMIC DNA]</scope>
    <source>
        <strain evidence="1 2">JN14CK-3</strain>
    </source>
</reference>
<sequence length="85" mass="9615">MISELKNMSLEDLLEHFLITRGEGELYELVPLLIIAAGSEDEIIRILTRIRNEGKTLKAYYPEFDTVVPAGEYIGEIEDGALYLV</sequence>
<evidence type="ECO:0000313" key="1">
    <source>
        <dbReference type="EMBL" id="KJF44051.1"/>
    </source>
</evidence>
<accession>A0A0D8JBZ8</accession>
<name>A0A0D8JBZ8_9BACT</name>
<comment type="caution">
    <text evidence="1">The sequence shown here is derived from an EMBL/GenBank/DDBJ whole genome shotgun (WGS) entry which is preliminary data.</text>
</comment>
<protein>
    <submittedName>
        <fullName evidence="1">Uncharacterized protein</fullName>
    </submittedName>
</protein>